<dbReference type="Proteomes" id="UP000193411">
    <property type="component" value="Unassembled WGS sequence"/>
</dbReference>
<evidence type="ECO:0000256" key="2">
    <source>
        <dbReference type="SAM" id="MobiDB-lite"/>
    </source>
</evidence>
<dbReference type="EMBL" id="MCFL01000021">
    <property type="protein sequence ID" value="ORZ35674.1"/>
    <property type="molecule type" value="Genomic_DNA"/>
</dbReference>
<proteinExistence type="inferred from homology"/>
<sequence>MRAVLTINRTGPTFVVPLLANEFPHHSRPLIDQQAYVQNLLRMLSYAPVLREQVLGLIVDRIVQLDVELQVDVEDLDANPSDAQFLFEMDGVSPDGIPDGPVSTTAPSSPTITTANIAALNGGASGPVEGGLLYDSDDDLLDNDDDGGDGTSGGATMGPSAEALMAKLDHLLYIVLSYLSSGAATEHCTLADVYTTVLSIFDRLILPTYKSRHTQFLLFYLASRDPAFTDVFLGMLAHKIMNTAEPTIVRMSAALYMASFVARANYLPAHHVAGCFRLLVQWCGAFVVANEQYVTYPDVNKFGVFYAVTQAVLYMFCFRWRELMSELGEKGGLEGFELVVLSKFNPLKVLSPPVVNEFARITHEQNVLYCYAIIQRNKRLYLPTQRSAISSTGVSNDSGSGSTATPSNYTLDPFFPFDPFKLPLSSAFIDPLYTDWQGQDDATATATNSPDSSATSSPFVTPVTREGTPVPFTHQGAEGESRNPSYSGMARAGGGAQSAPGMPRAVSSAGSVRRRGSGGGATHTPARATSSGAASSFHHVGGTHQQNEPMAFASGPGSGSSPFHGNVHQHSTGFFSQPPSPSSTIVSLSGYGSERRGPSMSPTAQPSQPMRVPGGRSPLRRNNGIAAGAAGDAGFDMEGDGGEGEEDGLELSEGMQAMSISPDRQGSSVLMSQLGMGRQ</sequence>
<keyword evidence="4" id="KW-1185">Reference proteome</keyword>
<dbReference type="GO" id="GO:0001181">
    <property type="term" value="F:RNA polymerase I general transcription initiation factor activity"/>
    <property type="evidence" value="ECO:0007669"/>
    <property type="project" value="InterPro"/>
</dbReference>
<dbReference type="InterPro" id="IPR007991">
    <property type="entry name" value="RNA_pol_I_trans_ini_fac_RRN3"/>
</dbReference>
<keyword evidence="3" id="KW-0648">Protein biosynthesis</keyword>
<dbReference type="STRING" id="765915.A0A1Y2HNY8"/>
<dbReference type="GO" id="GO:0003743">
    <property type="term" value="F:translation initiation factor activity"/>
    <property type="evidence" value="ECO:0007669"/>
    <property type="project" value="UniProtKB-KW"/>
</dbReference>
<feature type="compositionally biased region" description="Low complexity" evidence="2">
    <location>
        <begin position="624"/>
        <end position="634"/>
    </location>
</feature>
<dbReference type="Pfam" id="PF05327">
    <property type="entry name" value="RRN3"/>
    <property type="match status" value="1"/>
</dbReference>
<feature type="compositionally biased region" description="Acidic residues" evidence="2">
    <location>
        <begin position="635"/>
        <end position="650"/>
    </location>
</feature>
<organism evidence="3 4">
    <name type="scientific">Catenaria anguillulae PL171</name>
    <dbReference type="NCBI Taxonomy" id="765915"/>
    <lineage>
        <taxon>Eukaryota</taxon>
        <taxon>Fungi</taxon>
        <taxon>Fungi incertae sedis</taxon>
        <taxon>Blastocladiomycota</taxon>
        <taxon>Blastocladiomycetes</taxon>
        <taxon>Blastocladiales</taxon>
        <taxon>Catenariaceae</taxon>
        <taxon>Catenaria</taxon>
    </lineage>
</organism>
<dbReference type="AlphaFoldDB" id="A0A1Y2HNY8"/>
<feature type="compositionally biased region" description="Polar residues" evidence="2">
    <location>
        <begin position="441"/>
        <end position="459"/>
    </location>
</feature>
<feature type="region of interest" description="Disordered" evidence="2">
    <location>
        <begin position="441"/>
        <end position="679"/>
    </location>
</feature>
<reference evidence="3 4" key="1">
    <citation type="submission" date="2016-07" db="EMBL/GenBank/DDBJ databases">
        <title>Pervasive Adenine N6-methylation of Active Genes in Fungi.</title>
        <authorList>
            <consortium name="DOE Joint Genome Institute"/>
            <person name="Mondo S.J."/>
            <person name="Dannebaum R.O."/>
            <person name="Kuo R.C."/>
            <person name="Labutti K."/>
            <person name="Haridas S."/>
            <person name="Kuo A."/>
            <person name="Salamov A."/>
            <person name="Ahrendt S.R."/>
            <person name="Lipzen A."/>
            <person name="Sullivan W."/>
            <person name="Andreopoulos W.B."/>
            <person name="Clum A."/>
            <person name="Lindquist E."/>
            <person name="Daum C."/>
            <person name="Ramamoorthy G.K."/>
            <person name="Gryganskyi A."/>
            <person name="Culley D."/>
            <person name="Magnuson J.K."/>
            <person name="James T.Y."/>
            <person name="O'Malley M.A."/>
            <person name="Stajich J.E."/>
            <person name="Spatafora J.W."/>
            <person name="Visel A."/>
            <person name="Grigoriev I.V."/>
        </authorList>
    </citation>
    <scope>NUCLEOTIDE SEQUENCE [LARGE SCALE GENOMIC DNA]</scope>
    <source>
        <strain evidence="3 4">PL171</strain>
    </source>
</reference>
<dbReference type="GO" id="GO:0001042">
    <property type="term" value="F:RNA polymerase I core binding"/>
    <property type="evidence" value="ECO:0007669"/>
    <property type="project" value="TreeGrafter"/>
</dbReference>
<gene>
    <name evidence="3" type="ORF">BCR44DRAFT_1116126</name>
</gene>
<keyword evidence="3" id="KW-0396">Initiation factor</keyword>
<evidence type="ECO:0000313" key="4">
    <source>
        <dbReference type="Proteomes" id="UP000193411"/>
    </source>
</evidence>
<feature type="compositionally biased region" description="Polar residues" evidence="2">
    <location>
        <begin position="568"/>
        <end position="587"/>
    </location>
</feature>
<evidence type="ECO:0000256" key="1">
    <source>
        <dbReference type="ARBA" id="ARBA00010098"/>
    </source>
</evidence>
<evidence type="ECO:0000313" key="3">
    <source>
        <dbReference type="EMBL" id="ORZ35674.1"/>
    </source>
</evidence>
<accession>A0A1Y2HNY8</accession>
<dbReference type="PANTHER" id="PTHR12790">
    <property type="entry name" value="TRANSCRIPTION INITIATION FACTOR IA RRN3"/>
    <property type="match status" value="1"/>
</dbReference>
<dbReference type="GO" id="GO:0005634">
    <property type="term" value="C:nucleus"/>
    <property type="evidence" value="ECO:0007669"/>
    <property type="project" value="TreeGrafter"/>
</dbReference>
<comment type="caution">
    <text evidence="3">The sequence shown here is derived from an EMBL/GenBank/DDBJ whole genome shotgun (WGS) entry which is preliminary data.</text>
</comment>
<name>A0A1Y2HNY8_9FUNG</name>
<protein>
    <submittedName>
        <fullName evidence="3">RNA polymerase I-specific transcription initiation factor RRN3-domain-containing protein</fullName>
    </submittedName>
</protein>
<comment type="similarity">
    <text evidence="1">Belongs to the RRN3 family.</text>
</comment>
<dbReference type="PANTHER" id="PTHR12790:SF0">
    <property type="entry name" value="RNA POLYMERASE I-SPECIFIC TRANSCRIPTION INITIATION FACTOR RRN3-RELATED"/>
    <property type="match status" value="1"/>
</dbReference>
<dbReference type="GO" id="GO:0006361">
    <property type="term" value="P:transcription initiation at RNA polymerase I promoter"/>
    <property type="evidence" value="ECO:0007669"/>
    <property type="project" value="InterPro"/>
</dbReference>
<dbReference type="OrthoDB" id="26970at2759"/>
<feature type="compositionally biased region" description="Polar residues" evidence="2">
    <location>
        <begin position="658"/>
        <end position="671"/>
    </location>
</feature>